<dbReference type="SUPFAM" id="SSF52540">
    <property type="entry name" value="P-loop containing nucleoside triphosphate hydrolases"/>
    <property type="match status" value="1"/>
</dbReference>
<dbReference type="Gene3D" id="3.40.50.300">
    <property type="entry name" value="P-loop containing nucleotide triphosphate hydrolases"/>
    <property type="match status" value="1"/>
</dbReference>
<evidence type="ECO:0000256" key="5">
    <source>
        <dbReference type="ARBA" id="ARBA00023136"/>
    </source>
</evidence>
<dbReference type="Gene3D" id="1.10.3720.10">
    <property type="entry name" value="MetI-like"/>
    <property type="match status" value="1"/>
</dbReference>
<evidence type="ECO:0000259" key="8">
    <source>
        <dbReference type="Pfam" id="PF00005"/>
    </source>
</evidence>
<evidence type="ECO:0000256" key="2">
    <source>
        <dbReference type="ARBA" id="ARBA00022448"/>
    </source>
</evidence>
<dbReference type="InterPro" id="IPR035906">
    <property type="entry name" value="MetI-like_sf"/>
</dbReference>
<dbReference type="InterPro" id="IPR050093">
    <property type="entry name" value="ABC_SmlMolc_Importer"/>
</dbReference>
<keyword evidence="4 7" id="KW-1133">Transmembrane helix</keyword>
<evidence type="ECO:0000256" key="1">
    <source>
        <dbReference type="ARBA" id="ARBA00004141"/>
    </source>
</evidence>
<name>A0ABN6XBY2_9CELL</name>
<evidence type="ECO:0000256" key="3">
    <source>
        <dbReference type="ARBA" id="ARBA00022692"/>
    </source>
</evidence>
<sequence length="326" mass="33352">MLPGLASGAVLAFARALGEFGATITFAGALQGVTQTLPLEIYLQRSVDPDAAIALSLVLVVVAVAITATIHGGSPRRRREAPAIGELRSSDSTSGHTLGSALASAGDATADSAPGSTPRREVPAPGDPGRDGPADSVPAASDRNTVPDAPAPAAPVGLRIRVRHAARDVDVDLQIAPGEVVALLGPNGAGKSTLADAVAGLLPTRRGDEVLVETVLDETVVDENVLDGAVLKERPAPAPRRPREALDPRPHRRRVAWLGQRPLLLDHLDVRDNVAFGPRAQGAGRTGSRAAATTALAAVGAEHLAGRRPATLSGGRPSESPSRARS</sequence>
<dbReference type="SUPFAM" id="SSF161098">
    <property type="entry name" value="MetI-like"/>
    <property type="match status" value="1"/>
</dbReference>
<keyword evidence="2" id="KW-0813">Transport</keyword>
<proteinExistence type="predicted"/>
<dbReference type="PANTHER" id="PTHR42781:SF4">
    <property type="entry name" value="SPERMIDINE_PUTRESCINE IMPORT ATP-BINDING PROTEIN POTA"/>
    <property type="match status" value="1"/>
</dbReference>
<protein>
    <recommendedName>
        <fullName evidence="8">ABC transporter domain-containing protein</fullName>
    </recommendedName>
</protein>
<dbReference type="PANTHER" id="PTHR42781">
    <property type="entry name" value="SPERMIDINE/PUTRESCINE IMPORT ATP-BINDING PROTEIN POTA"/>
    <property type="match status" value="1"/>
</dbReference>
<feature type="region of interest" description="Disordered" evidence="6">
    <location>
        <begin position="300"/>
        <end position="326"/>
    </location>
</feature>
<feature type="transmembrane region" description="Helical" evidence="7">
    <location>
        <begin position="51"/>
        <end position="70"/>
    </location>
</feature>
<evidence type="ECO:0000313" key="10">
    <source>
        <dbReference type="Proteomes" id="UP001321475"/>
    </source>
</evidence>
<keyword evidence="3 7" id="KW-0812">Transmembrane</keyword>
<gene>
    <name evidence="9" type="ORF">GCM10025865_16850</name>
</gene>
<dbReference type="Pfam" id="PF00005">
    <property type="entry name" value="ABC_tran"/>
    <property type="match status" value="1"/>
</dbReference>
<evidence type="ECO:0000313" key="9">
    <source>
        <dbReference type="EMBL" id="BDZ42386.1"/>
    </source>
</evidence>
<dbReference type="Proteomes" id="UP001321475">
    <property type="component" value="Chromosome"/>
</dbReference>
<reference evidence="10" key="1">
    <citation type="journal article" date="2019" name="Int. J. Syst. Evol. Microbiol.">
        <title>The Global Catalogue of Microorganisms (GCM) 10K type strain sequencing project: providing services to taxonomists for standard genome sequencing and annotation.</title>
        <authorList>
            <consortium name="The Broad Institute Genomics Platform"/>
            <consortium name="The Broad Institute Genome Sequencing Center for Infectious Disease"/>
            <person name="Wu L."/>
            <person name="Ma J."/>
        </authorList>
    </citation>
    <scope>NUCLEOTIDE SEQUENCE [LARGE SCALE GENOMIC DNA]</scope>
    <source>
        <strain evidence="10">NBRC 108565</strain>
    </source>
</reference>
<comment type="subcellular location">
    <subcellularLocation>
        <location evidence="1">Membrane</location>
        <topology evidence="1">Multi-pass membrane protein</topology>
    </subcellularLocation>
</comment>
<feature type="compositionally biased region" description="Basic and acidic residues" evidence="6">
    <location>
        <begin position="118"/>
        <end position="133"/>
    </location>
</feature>
<dbReference type="EMBL" id="AP027729">
    <property type="protein sequence ID" value="BDZ42386.1"/>
    <property type="molecule type" value="Genomic_DNA"/>
</dbReference>
<feature type="domain" description="ABC transporter" evidence="8">
    <location>
        <begin position="170"/>
        <end position="316"/>
    </location>
</feature>
<keyword evidence="10" id="KW-1185">Reference proteome</keyword>
<keyword evidence="5 7" id="KW-0472">Membrane</keyword>
<evidence type="ECO:0000256" key="7">
    <source>
        <dbReference type="SAM" id="Phobius"/>
    </source>
</evidence>
<accession>A0ABN6XBY2</accession>
<organism evidence="9 10">
    <name type="scientific">Paraoerskovia sediminicola</name>
    <dbReference type="NCBI Taxonomy" id="1138587"/>
    <lineage>
        <taxon>Bacteria</taxon>
        <taxon>Bacillati</taxon>
        <taxon>Actinomycetota</taxon>
        <taxon>Actinomycetes</taxon>
        <taxon>Micrococcales</taxon>
        <taxon>Cellulomonadaceae</taxon>
        <taxon>Paraoerskovia</taxon>
    </lineage>
</organism>
<evidence type="ECO:0000256" key="6">
    <source>
        <dbReference type="SAM" id="MobiDB-lite"/>
    </source>
</evidence>
<evidence type="ECO:0000256" key="4">
    <source>
        <dbReference type="ARBA" id="ARBA00022989"/>
    </source>
</evidence>
<dbReference type="InterPro" id="IPR027417">
    <property type="entry name" value="P-loop_NTPase"/>
</dbReference>
<dbReference type="InterPro" id="IPR003439">
    <property type="entry name" value="ABC_transporter-like_ATP-bd"/>
</dbReference>
<feature type="region of interest" description="Disordered" evidence="6">
    <location>
        <begin position="72"/>
        <end position="153"/>
    </location>
</feature>